<keyword evidence="8 11" id="KW-0378">Hydrolase</keyword>
<gene>
    <name evidence="11" type="primary">rnmV</name>
    <name evidence="14" type="ORF">GCWU000182_000838</name>
</gene>
<evidence type="ECO:0000256" key="12">
    <source>
        <dbReference type="NCBIfam" id="TIGR00334"/>
    </source>
</evidence>
<dbReference type="Pfam" id="PF13331">
    <property type="entry name" value="DUF4093"/>
    <property type="match status" value="1"/>
</dbReference>
<feature type="domain" description="Toprim" evidence="13">
    <location>
        <begin position="7"/>
        <end position="93"/>
    </location>
</feature>
<dbReference type="GO" id="GO:0005737">
    <property type="term" value="C:cytoplasm"/>
    <property type="evidence" value="ECO:0007669"/>
    <property type="project" value="UniProtKB-SubCell"/>
</dbReference>
<accession>W1Q3L2</accession>
<dbReference type="InterPro" id="IPR006171">
    <property type="entry name" value="TOPRIM_dom"/>
</dbReference>
<dbReference type="InterPro" id="IPR025156">
    <property type="entry name" value="RNase_M5_C"/>
</dbReference>
<comment type="catalytic activity">
    <reaction evidence="11">
        <text>Endonucleolytic cleavage of RNA, removing 21 and 42 nucleotides, respectively, from the 5'- and 3'-termini of a 5S-rRNA precursor.</text>
        <dbReference type="EC" id="3.1.26.8"/>
    </reaction>
</comment>
<comment type="function">
    <text evidence="11">Required for correct processing of both the 5' and 3' ends of 5S rRNA precursor. Cleaves both sides of a double-stranded region yielding mature 5S rRNA in one step.</text>
</comment>
<dbReference type="CDD" id="cd01027">
    <property type="entry name" value="TOPRIM_RNase_M5_like"/>
    <property type="match status" value="1"/>
</dbReference>
<sequence>MSQAMPQEIIVVEGRDDTKRLIETFGPTVKTIETGGSALEAPVLAQIVEAARTHGIIVLTDPDYQGERLRRLVTQAVPSAKQAHISRAAAFGGQGKSLGVEHASPQEIRQALSQVMTPVEGDLVALIPMGSLAQWGLTAGPGAKERRQAVSQHFNLGYTNAKQLQRQLQRYGIDQASLGEFIQALDQAQGGTRE</sequence>
<protein>
    <recommendedName>
        <fullName evidence="11 12">Ribonuclease M5</fullName>
        <ecNumber evidence="11 12">3.1.26.8</ecNumber>
    </recommendedName>
    <alternativeName>
        <fullName evidence="11">RNase M5</fullName>
    </alternativeName>
    <alternativeName>
        <fullName evidence="11">Ribosomal RNA terminal maturase M5</fullName>
    </alternativeName>
</protein>
<evidence type="ECO:0000256" key="10">
    <source>
        <dbReference type="ARBA" id="ARBA00022884"/>
    </source>
</evidence>
<dbReference type="Gene3D" id="3.40.1360.10">
    <property type="match status" value="1"/>
</dbReference>
<evidence type="ECO:0000256" key="4">
    <source>
        <dbReference type="ARBA" id="ARBA00022722"/>
    </source>
</evidence>
<dbReference type="PANTHER" id="PTHR39156:SF2">
    <property type="entry name" value="DNA PRIMASE (BACTERIAL TYPE) AND SMALL PRIMASE-LIKE PROTEINS"/>
    <property type="match status" value="1"/>
</dbReference>
<dbReference type="InterPro" id="IPR034141">
    <property type="entry name" value="TOPRIM_RNase_M5-like"/>
</dbReference>
<dbReference type="HAMAP" id="MF_01469">
    <property type="entry name" value="RNase_M5"/>
    <property type="match status" value="1"/>
</dbReference>
<dbReference type="GO" id="GO:0046872">
    <property type="term" value="F:metal ion binding"/>
    <property type="evidence" value="ECO:0007669"/>
    <property type="project" value="UniProtKB-KW"/>
</dbReference>
<dbReference type="Pfam" id="PF01751">
    <property type="entry name" value="Toprim"/>
    <property type="match status" value="1"/>
</dbReference>
<evidence type="ECO:0000256" key="1">
    <source>
        <dbReference type="ARBA" id="ARBA00022490"/>
    </source>
</evidence>
<evidence type="ECO:0000313" key="14">
    <source>
        <dbReference type="EMBL" id="ESK65773.1"/>
    </source>
</evidence>
<evidence type="ECO:0000256" key="2">
    <source>
        <dbReference type="ARBA" id="ARBA00022517"/>
    </source>
</evidence>
<dbReference type="EMBL" id="ACIN03000005">
    <property type="protein sequence ID" value="ESK65773.1"/>
    <property type="molecule type" value="Genomic_DNA"/>
</dbReference>
<evidence type="ECO:0000256" key="7">
    <source>
        <dbReference type="ARBA" id="ARBA00022759"/>
    </source>
</evidence>
<dbReference type="PROSITE" id="PS50880">
    <property type="entry name" value="TOPRIM"/>
    <property type="match status" value="1"/>
</dbReference>
<evidence type="ECO:0000256" key="8">
    <source>
        <dbReference type="ARBA" id="ARBA00022801"/>
    </source>
</evidence>
<evidence type="ECO:0000256" key="3">
    <source>
        <dbReference type="ARBA" id="ARBA00022552"/>
    </source>
</evidence>
<dbReference type="STRING" id="592010.GCWU000182_000838"/>
<evidence type="ECO:0000313" key="15">
    <source>
        <dbReference type="Proteomes" id="UP000019050"/>
    </source>
</evidence>
<dbReference type="SMART" id="SM00493">
    <property type="entry name" value="TOPRIM"/>
    <property type="match status" value="1"/>
</dbReference>
<comment type="similarity">
    <text evidence="11">Belongs to the ribonuclease M5 family.</text>
</comment>
<dbReference type="GO" id="GO:0043822">
    <property type="term" value="F:ribonuclease M5 activity"/>
    <property type="evidence" value="ECO:0007669"/>
    <property type="project" value="UniProtKB-UniRule"/>
</dbReference>
<dbReference type="HOGENOM" id="CLU_109405_0_0_9"/>
<dbReference type="SUPFAM" id="SSF110455">
    <property type="entry name" value="Toprim domain"/>
    <property type="match status" value="1"/>
</dbReference>
<name>W1Q3L2_ABIDE</name>
<evidence type="ECO:0000256" key="5">
    <source>
        <dbReference type="ARBA" id="ARBA00022723"/>
    </source>
</evidence>
<keyword evidence="9" id="KW-0460">Magnesium</keyword>
<keyword evidence="5" id="KW-0479">Metal-binding</keyword>
<dbReference type="AlphaFoldDB" id="W1Q3L2"/>
<keyword evidence="3 11" id="KW-0698">rRNA processing</keyword>
<keyword evidence="2 11" id="KW-0690">Ribosome biogenesis</keyword>
<evidence type="ECO:0000259" key="13">
    <source>
        <dbReference type="PROSITE" id="PS50880"/>
    </source>
</evidence>
<keyword evidence="10 11" id="KW-0694">RNA-binding</keyword>
<organism evidence="14 15">
    <name type="scientific">Abiotrophia defectiva ATCC 49176</name>
    <dbReference type="NCBI Taxonomy" id="592010"/>
    <lineage>
        <taxon>Bacteria</taxon>
        <taxon>Bacillati</taxon>
        <taxon>Bacillota</taxon>
        <taxon>Bacilli</taxon>
        <taxon>Lactobacillales</taxon>
        <taxon>Aerococcaceae</taxon>
        <taxon>Abiotrophia</taxon>
    </lineage>
</organism>
<keyword evidence="1 11" id="KW-0963">Cytoplasm</keyword>
<comment type="caution">
    <text evidence="14">The sequence shown here is derived from an EMBL/GenBank/DDBJ whole genome shotgun (WGS) entry which is preliminary data.</text>
</comment>
<keyword evidence="6 11" id="KW-0699">rRNA-binding</keyword>
<keyword evidence="15" id="KW-1185">Reference proteome</keyword>
<dbReference type="Proteomes" id="UP000019050">
    <property type="component" value="Unassembled WGS sequence"/>
</dbReference>
<comment type="subcellular location">
    <subcellularLocation>
        <location evidence="11">Cytoplasm</location>
    </subcellularLocation>
</comment>
<dbReference type="PANTHER" id="PTHR39156">
    <property type="entry name" value="RIBONUCLEASE M5"/>
    <property type="match status" value="1"/>
</dbReference>
<dbReference type="GeneID" id="84816919"/>
<dbReference type="EC" id="3.1.26.8" evidence="11 12"/>
<dbReference type="eggNOG" id="COG1658">
    <property type="taxonomic scope" value="Bacteria"/>
</dbReference>
<dbReference type="OrthoDB" id="9791329at2"/>
<evidence type="ECO:0000256" key="9">
    <source>
        <dbReference type="ARBA" id="ARBA00022842"/>
    </source>
</evidence>
<dbReference type="GO" id="GO:0019843">
    <property type="term" value="F:rRNA binding"/>
    <property type="evidence" value="ECO:0007669"/>
    <property type="project" value="UniProtKB-KW"/>
</dbReference>
<dbReference type="InterPro" id="IPR004466">
    <property type="entry name" value="RNase_M5"/>
</dbReference>
<reference evidence="14" key="1">
    <citation type="submission" date="2013-06" db="EMBL/GenBank/DDBJ databases">
        <authorList>
            <person name="Weinstock G."/>
            <person name="Sodergren E."/>
            <person name="Clifton S."/>
            <person name="Fulton L."/>
            <person name="Fulton B."/>
            <person name="Courtney L."/>
            <person name="Fronick C."/>
            <person name="Harrison M."/>
            <person name="Strong C."/>
            <person name="Farmer C."/>
            <person name="Delahaunty K."/>
            <person name="Markovic C."/>
            <person name="Hall O."/>
            <person name="Minx P."/>
            <person name="Tomlinson C."/>
            <person name="Mitreva M."/>
            <person name="Nelson J."/>
            <person name="Hou S."/>
            <person name="Wollam A."/>
            <person name="Pepin K.H."/>
            <person name="Johnson M."/>
            <person name="Bhonagiri V."/>
            <person name="Nash W.E."/>
            <person name="Warren W."/>
            <person name="Chinwalla A."/>
            <person name="Mardis E.R."/>
            <person name="Wilson R.K."/>
        </authorList>
    </citation>
    <scope>NUCLEOTIDE SEQUENCE [LARGE SCALE GENOMIC DNA]</scope>
    <source>
        <strain evidence="14">ATCC 49176</strain>
    </source>
</reference>
<keyword evidence="4 11" id="KW-0540">Nuclease</keyword>
<evidence type="ECO:0000256" key="11">
    <source>
        <dbReference type="HAMAP-Rule" id="MF_01469"/>
    </source>
</evidence>
<keyword evidence="7 11" id="KW-0255">Endonuclease</keyword>
<dbReference type="GO" id="GO:0006364">
    <property type="term" value="P:rRNA processing"/>
    <property type="evidence" value="ECO:0007669"/>
    <property type="project" value="UniProtKB-UniRule"/>
</dbReference>
<dbReference type="RefSeq" id="WP_023391489.1">
    <property type="nucleotide sequence ID" value="NZ_KI535340.1"/>
</dbReference>
<dbReference type="NCBIfam" id="TIGR00334">
    <property type="entry name" value="5S_RNA_mat_M5"/>
    <property type="match status" value="1"/>
</dbReference>
<evidence type="ECO:0000256" key="6">
    <source>
        <dbReference type="ARBA" id="ARBA00022730"/>
    </source>
</evidence>
<proteinExistence type="inferred from homology"/>